<dbReference type="Pfam" id="PF04133">
    <property type="entry name" value="Vps55"/>
    <property type="match status" value="1"/>
</dbReference>
<comment type="subcellular location">
    <subcellularLocation>
        <location evidence="1">Membrane</location>
        <topology evidence="1">Multi-pass membrane protein</topology>
    </subcellularLocation>
</comment>
<dbReference type="AlphaFoldDB" id="A0A914I3D9"/>
<feature type="transmembrane region" description="Helical" evidence="6">
    <location>
        <begin position="137"/>
        <end position="160"/>
    </location>
</feature>
<organism evidence="7 8">
    <name type="scientific">Globodera rostochiensis</name>
    <name type="common">Golden nematode worm</name>
    <name type="synonym">Heterodera rostochiensis</name>
    <dbReference type="NCBI Taxonomy" id="31243"/>
    <lineage>
        <taxon>Eukaryota</taxon>
        <taxon>Metazoa</taxon>
        <taxon>Ecdysozoa</taxon>
        <taxon>Nematoda</taxon>
        <taxon>Chromadorea</taxon>
        <taxon>Rhabditida</taxon>
        <taxon>Tylenchina</taxon>
        <taxon>Tylenchomorpha</taxon>
        <taxon>Tylenchoidea</taxon>
        <taxon>Heteroderidae</taxon>
        <taxon>Heteroderinae</taxon>
        <taxon>Globodera</taxon>
    </lineage>
</organism>
<name>A0A914I3D9_GLORO</name>
<dbReference type="GO" id="GO:0016020">
    <property type="term" value="C:membrane"/>
    <property type="evidence" value="ECO:0007669"/>
    <property type="project" value="UniProtKB-SubCell"/>
</dbReference>
<protein>
    <submittedName>
        <fullName evidence="8">Vacuolar protein sorting 55</fullName>
    </submittedName>
</protein>
<dbReference type="PANTHER" id="PTHR12050:SF0">
    <property type="entry name" value="RH04491P"/>
    <property type="match status" value="1"/>
</dbReference>
<keyword evidence="5 6" id="KW-0472">Membrane</keyword>
<evidence type="ECO:0000313" key="8">
    <source>
        <dbReference type="WBParaSite" id="Gr19_v10_g6237.t2"/>
    </source>
</evidence>
<sequence>MHINREICEWKCVLEASNQAENTFFHLASQRTVDGQVQNVGFYHCLIHSVIDTYLSYNFIFPAKYFCNLSKLSMSVHKSVFGLSLASVAGLTLLVLSCALPSFSNWWPLFVLFFYVLAPLPVSIAKQFRYDNSGTSPAIEFSLFVTTGIVLSAFALPFVLAHTGVIVFGAFAIASLGSLVIFGTILVYFYLHQLEEDGGWSASVI</sequence>
<evidence type="ECO:0000256" key="1">
    <source>
        <dbReference type="ARBA" id="ARBA00004141"/>
    </source>
</evidence>
<evidence type="ECO:0000256" key="4">
    <source>
        <dbReference type="ARBA" id="ARBA00022989"/>
    </source>
</evidence>
<comment type="similarity">
    <text evidence="2">Belongs to the OB-RGRP/VPS55 family.</text>
</comment>
<proteinExistence type="inferred from homology"/>
<dbReference type="PANTHER" id="PTHR12050">
    <property type="entry name" value="LEPTIN RECEPTOR-RELATED"/>
    <property type="match status" value="1"/>
</dbReference>
<dbReference type="GO" id="GO:0005768">
    <property type="term" value="C:endosome"/>
    <property type="evidence" value="ECO:0007669"/>
    <property type="project" value="TreeGrafter"/>
</dbReference>
<evidence type="ECO:0000313" key="7">
    <source>
        <dbReference type="Proteomes" id="UP000887572"/>
    </source>
</evidence>
<keyword evidence="7" id="KW-1185">Reference proteome</keyword>
<feature type="transmembrane region" description="Helical" evidence="6">
    <location>
        <begin position="106"/>
        <end position="125"/>
    </location>
</feature>
<evidence type="ECO:0000256" key="5">
    <source>
        <dbReference type="ARBA" id="ARBA00023136"/>
    </source>
</evidence>
<keyword evidence="4 6" id="KW-1133">Transmembrane helix</keyword>
<dbReference type="Proteomes" id="UP000887572">
    <property type="component" value="Unplaced"/>
</dbReference>
<dbReference type="WBParaSite" id="Gr19_v10_g6237.t2">
    <property type="protein sequence ID" value="Gr19_v10_g6237.t2"/>
    <property type="gene ID" value="Gr19_v10_g6237"/>
</dbReference>
<evidence type="ECO:0000256" key="6">
    <source>
        <dbReference type="SAM" id="Phobius"/>
    </source>
</evidence>
<reference evidence="8" key="1">
    <citation type="submission" date="2022-11" db="UniProtKB">
        <authorList>
            <consortium name="WormBaseParasite"/>
        </authorList>
    </citation>
    <scope>IDENTIFICATION</scope>
</reference>
<dbReference type="GO" id="GO:0032511">
    <property type="term" value="P:late endosome to vacuole transport via multivesicular body sorting pathway"/>
    <property type="evidence" value="ECO:0007669"/>
    <property type="project" value="TreeGrafter"/>
</dbReference>
<evidence type="ECO:0000256" key="2">
    <source>
        <dbReference type="ARBA" id="ARBA00005645"/>
    </source>
</evidence>
<evidence type="ECO:0000256" key="3">
    <source>
        <dbReference type="ARBA" id="ARBA00022692"/>
    </source>
</evidence>
<feature type="transmembrane region" description="Helical" evidence="6">
    <location>
        <begin position="80"/>
        <end position="100"/>
    </location>
</feature>
<feature type="transmembrane region" description="Helical" evidence="6">
    <location>
        <begin position="166"/>
        <end position="191"/>
    </location>
</feature>
<accession>A0A914I3D9</accession>
<keyword evidence="3 6" id="KW-0812">Transmembrane</keyword>
<dbReference type="InterPro" id="IPR007262">
    <property type="entry name" value="Vps55/LEPROT"/>
</dbReference>